<dbReference type="OrthoDB" id="7186565at2"/>
<evidence type="ECO:0000259" key="1">
    <source>
        <dbReference type="Pfam" id="PF04101"/>
    </source>
</evidence>
<dbReference type="Gene3D" id="3.40.50.2000">
    <property type="entry name" value="Glycogen Phosphorylase B"/>
    <property type="match status" value="1"/>
</dbReference>
<feature type="domain" description="Glycosyl transferase family 28 C-terminal" evidence="1">
    <location>
        <begin position="1"/>
        <end position="112"/>
    </location>
</feature>
<dbReference type="PATRIC" id="fig|1449350.3.peg.3553"/>
<dbReference type="GO" id="GO:0016758">
    <property type="term" value="F:hexosyltransferase activity"/>
    <property type="evidence" value="ECO:0007669"/>
    <property type="project" value="InterPro"/>
</dbReference>
<sequence>MIFATVGTQLPFDRLTRALAGLAPELGEKIVAQVGAFGADQDGLDCRRQLTPAEFEELFTAARVVVAHAGIGTMLSARRWGKPLVVVPRRYALGEHRNDHQVATARQIAEIPGLYVAWKTDELGPLLRHHNLIPASETETPSRAVLVARLRAFVEE</sequence>
<dbReference type="Proteomes" id="UP000022447">
    <property type="component" value="Unassembled WGS sequence"/>
</dbReference>
<evidence type="ECO:0000313" key="3">
    <source>
        <dbReference type="Proteomes" id="UP000022447"/>
    </source>
</evidence>
<dbReference type="RefSeq" id="WP_037265446.1">
    <property type="nucleotide sequence ID" value="NZ_JALZ01000030.1"/>
</dbReference>
<proteinExistence type="predicted"/>
<dbReference type="SUPFAM" id="SSF53756">
    <property type="entry name" value="UDP-Glycosyltransferase/glycogen phosphorylase"/>
    <property type="match status" value="1"/>
</dbReference>
<dbReference type="InterPro" id="IPR007235">
    <property type="entry name" value="Glyco_trans_28_C"/>
</dbReference>
<dbReference type="STRING" id="1449350.OCH239_12440"/>
<name>X7EBS5_9RHOB</name>
<keyword evidence="3" id="KW-1185">Reference proteome</keyword>
<accession>X7EBS5</accession>
<protein>
    <recommendedName>
        <fullName evidence="1">Glycosyl transferase family 28 C-terminal domain-containing protein</fullName>
    </recommendedName>
</protein>
<organism evidence="2 3">
    <name type="scientific">Roseivivax halodurans JCM 10272</name>
    <dbReference type="NCBI Taxonomy" id="1449350"/>
    <lineage>
        <taxon>Bacteria</taxon>
        <taxon>Pseudomonadati</taxon>
        <taxon>Pseudomonadota</taxon>
        <taxon>Alphaproteobacteria</taxon>
        <taxon>Rhodobacterales</taxon>
        <taxon>Roseobacteraceae</taxon>
        <taxon>Roseivivax</taxon>
    </lineage>
</organism>
<reference evidence="2 3" key="1">
    <citation type="submission" date="2014-01" db="EMBL/GenBank/DDBJ databases">
        <title>Roseivivax halodurans JCM 10272 Genome Sequencing.</title>
        <authorList>
            <person name="Lai Q."/>
            <person name="Li G."/>
            <person name="Shao Z."/>
        </authorList>
    </citation>
    <scope>NUCLEOTIDE SEQUENCE [LARGE SCALE GENOMIC DNA]</scope>
    <source>
        <strain evidence="2 3">JCM 10272</strain>
    </source>
</reference>
<dbReference type="AlphaFoldDB" id="X7EBS5"/>
<evidence type="ECO:0000313" key="2">
    <source>
        <dbReference type="EMBL" id="ETX13310.1"/>
    </source>
</evidence>
<dbReference type="EMBL" id="JALZ01000030">
    <property type="protein sequence ID" value="ETX13310.1"/>
    <property type="molecule type" value="Genomic_DNA"/>
</dbReference>
<gene>
    <name evidence="2" type="ORF">OCH239_12440</name>
</gene>
<dbReference type="eggNOG" id="COG5017">
    <property type="taxonomic scope" value="Bacteria"/>
</dbReference>
<comment type="caution">
    <text evidence="2">The sequence shown here is derived from an EMBL/GenBank/DDBJ whole genome shotgun (WGS) entry which is preliminary data.</text>
</comment>
<dbReference type="Pfam" id="PF04101">
    <property type="entry name" value="Glyco_tran_28_C"/>
    <property type="match status" value="1"/>
</dbReference>